<dbReference type="AlphaFoldDB" id="A0A450T904"/>
<dbReference type="EMBL" id="CAADEY010000104">
    <property type="protein sequence ID" value="VFJ63161.1"/>
    <property type="molecule type" value="Genomic_DNA"/>
</dbReference>
<reference evidence="1" key="1">
    <citation type="submission" date="2019-02" db="EMBL/GenBank/DDBJ databases">
        <authorList>
            <person name="Gruber-Vodicka R. H."/>
            <person name="Seah K. B. B."/>
        </authorList>
    </citation>
    <scope>NUCLEOTIDE SEQUENCE</scope>
    <source>
        <strain evidence="1">BECK_DK161</strain>
    </source>
</reference>
<gene>
    <name evidence="1" type="ORF">BECKDK2373C_GA0170839_11048</name>
</gene>
<proteinExistence type="predicted"/>
<name>A0A450T904_9GAMM</name>
<sequence>MGFHVCCSGADVLQELNEDATRFLGEPFALYLVALATEIDDKAVEWLHKYERTLDSLCGPYAGFLLFYNEAKLIAEPYPRHQRNFFRWGELTWHETEPEEDKDNTPLELDVSAATLRGGFAAVDSRFRFDERAFTDKDILLRSLTYESDEVARELNIVGRLPCILIVDDPASVDFYLFSLKDADESTLRDLRELFSAFIKDSKHKRYLDTLREWRSANDKLQALEHDLAAPARNSPAKETYIINQIRTAEQLLLNSMPKSFRTAINKMESQSGNVGTLDWKAIRKKSSHVGKMLSVKQKLNSPSLTDAQRENLISKARDLLGHQNELPATEWSNQLQRSSEHTAAKISESIAEQLGIRRKQYAKQAEGIRKALDKYKATAATCELELQLLERPRIGPHIRSLQRKKRNAVVWNYVQSATGTAASKAPTFLDAIKKAVDLLSPS</sequence>
<organism evidence="1">
    <name type="scientific">Candidatus Kentrum sp. DK</name>
    <dbReference type="NCBI Taxonomy" id="2126562"/>
    <lineage>
        <taxon>Bacteria</taxon>
        <taxon>Pseudomonadati</taxon>
        <taxon>Pseudomonadota</taxon>
        <taxon>Gammaproteobacteria</taxon>
        <taxon>Candidatus Kentrum</taxon>
    </lineage>
</organism>
<accession>A0A450T904</accession>
<protein>
    <submittedName>
        <fullName evidence="1">Uncharacterized protein</fullName>
    </submittedName>
</protein>
<evidence type="ECO:0000313" key="1">
    <source>
        <dbReference type="EMBL" id="VFJ63161.1"/>
    </source>
</evidence>